<reference evidence="1 2" key="1">
    <citation type="journal article" date="2008" name="BMC Genomics">
        <title>The missing link: Bordetella petrii is endowed with both the metabolic versatility of environmental bacteria and virulence traits of pathogenic Bordetellae.</title>
        <authorList>
            <person name="Gross R."/>
            <person name="Guzman C.A."/>
            <person name="Sebaihia M."/>
            <person name="Martins Dos Santos V.A."/>
            <person name="Pieper D.H."/>
            <person name="Koebnik R."/>
            <person name="Lechner M."/>
            <person name="Bartels D."/>
            <person name="Buhrmester J."/>
            <person name="Choudhuri J.V."/>
            <person name="Ebensen T."/>
            <person name="Gaigalat L."/>
            <person name="Herrmann S."/>
            <person name="Khachane A.N."/>
            <person name="Larisch C."/>
            <person name="Link S."/>
            <person name="Linke B."/>
            <person name="Meyer F."/>
            <person name="Mormann S."/>
            <person name="Nakunst D."/>
            <person name="Rueckert C."/>
            <person name="Schneiker-Bekel S."/>
            <person name="Schulze K."/>
            <person name="Vorhoelter F.J."/>
            <person name="Yevsa T."/>
            <person name="Engle J.T."/>
            <person name="Goldman W.E."/>
            <person name="Puehler A."/>
            <person name="Goebel U.B."/>
            <person name="Goesmann A."/>
            <person name="Bloecker H."/>
            <person name="Kaiser O."/>
            <person name="Martinez-Arias R."/>
        </authorList>
    </citation>
    <scope>NUCLEOTIDE SEQUENCE [LARGE SCALE GENOMIC DNA]</scope>
    <source>
        <strain evidence="2">ATCC BAA-461 / DSM 12804 / CCUG 43448 / CIP 107267 / Se-1111R</strain>
    </source>
</reference>
<proteinExistence type="predicted"/>
<dbReference type="KEGG" id="bpt:Bpet2378"/>
<protein>
    <submittedName>
        <fullName evidence="1">Uncharacterized protein</fullName>
    </submittedName>
</protein>
<dbReference type="EMBL" id="AM902716">
    <property type="protein sequence ID" value="CAP42721.1"/>
    <property type="molecule type" value="Genomic_DNA"/>
</dbReference>
<dbReference type="STRING" id="94624.Bpet2378"/>
<evidence type="ECO:0000313" key="1">
    <source>
        <dbReference type="EMBL" id="CAP42721.1"/>
    </source>
</evidence>
<dbReference type="eggNOG" id="ENOG5031DUE">
    <property type="taxonomic scope" value="Bacteria"/>
</dbReference>
<keyword evidence="2" id="KW-1185">Reference proteome</keyword>
<accession>A9IMK8</accession>
<organism evidence="1 2">
    <name type="scientific">Bordetella petrii (strain ATCC BAA-461 / DSM 12804 / CCUG 43448 / CIP 107267 / Se-1111R)</name>
    <dbReference type="NCBI Taxonomy" id="340100"/>
    <lineage>
        <taxon>Bacteria</taxon>
        <taxon>Pseudomonadati</taxon>
        <taxon>Pseudomonadota</taxon>
        <taxon>Betaproteobacteria</taxon>
        <taxon>Burkholderiales</taxon>
        <taxon>Alcaligenaceae</taxon>
        <taxon>Bordetella</taxon>
    </lineage>
</organism>
<name>A9IMK8_BORPD</name>
<evidence type="ECO:0000313" key="2">
    <source>
        <dbReference type="Proteomes" id="UP000001225"/>
    </source>
</evidence>
<dbReference type="Proteomes" id="UP000001225">
    <property type="component" value="Chromosome"/>
</dbReference>
<gene>
    <name evidence="1" type="ordered locus">Bpet2378</name>
</gene>
<sequence length="160" mass="16823">MRGDAQQGGAAFAGRDAAARAVAMVMPMIAAAMADRRVGESGFLHIVVMDPAASPATQDFEEAILYEESVGDRSAWDADYAAYARGKAAISWRTGLDSHVVCETRPHLLRPADGTVWGSVCVEGIVVGVSGANPWYDEAFAGAIAHAFKAIAKARGRQAD</sequence>
<dbReference type="AlphaFoldDB" id="A9IMK8"/>